<dbReference type="GO" id="GO:0000155">
    <property type="term" value="F:phosphorelay sensor kinase activity"/>
    <property type="evidence" value="ECO:0007669"/>
    <property type="project" value="InterPro"/>
</dbReference>
<reference evidence="1 2" key="1">
    <citation type="submission" date="2016-07" db="EMBL/GenBank/DDBJ databases">
        <title>Multi-omics approach to identify versatile polysaccharide utilization systems of a marine flavobacterium Gramella flava.</title>
        <authorList>
            <person name="Tang K."/>
        </authorList>
    </citation>
    <scope>NUCLEOTIDE SEQUENCE [LARGE SCALE GENOMIC DNA]</scope>
    <source>
        <strain evidence="1 2">JLT2011</strain>
    </source>
</reference>
<dbReference type="OrthoDB" id="9809908at2"/>
<gene>
    <name evidence="1" type="ORF">GRFL_2808</name>
</gene>
<dbReference type="GO" id="GO:0016020">
    <property type="term" value="C:membrane"/>
    <property type="evidence" value="ECO:0007669"/>
    <property type="project" value="InterPro"/>
</dbReference>
<dbReference type="Proteomes" id="UP000186230">
    <property type="component" value="Chromosome"/>
</dbReference>
<dbReference type="AlphaFoldDB" id="A0A1L7I8T2"/>
<evidence type="ECO:0000313" key="2">
    <source>
        <dbReference type="Proteomes" id="UP000186230"/>
    </source>
</evidence>
<keyword evidence="1" id="KW-0418">Kinase</keyword>
<dbReference type="InterPro" id="IPR010559">
    <property type="entry name" value="Sig_transdc_His_kin_internal"/>
</dbReference>
<keyword evidence="1" id="KW-0808">Transferase</keyword>
<dbReference type="Gene3D" id="3.30.565.10">
    <property type="entry name" value="Histidine kinase-like ATPase, C-terminal domain"/>
    <property type="match status" value="1"/>
</dbReference>
<dbReference type="EMBL" id="CP016359">
    <property type="protein sequence ID" value="APU69532.1"/>
    <property type="molecule type" value="Genomic_DNA"/>
</dbReference>
<dbReference type="InterPro" id="IPR036890">
    <property type="entry name" value="HATPase_C_sf"/>
</dbReference>
<protein>
    <submittedName>
        <fullName evidence="1">Putative two-component system sensor protein, no kinase domain</fullName>
    </submittedName>
</protein>
<dbReference type="PANTHER" id="PTHR34220:SF7">
    <property type="entry name" value="SENSOR HISTIDINE KINASE YPDA"/>
    <property type="match status" value="1"/>
</dbReference>
<keyword evidence="2" id="KW-1185">Reference proteome</keyword>
<proteinExistence type="predicted"/>
<dbReference type="STRING" id="1229726.GRFL_2808"/>
<accession>A0A1L7I8T2</accession>
<organism evidence="1 2">
    <name type="scientific">Christiangramia flava JLT2011</name>
    <dbReference type="NCBI Taxonomy" id="1229726"/>
    <lineage>
        <taxon>Bacteria</taxon>
        <taxon>Pseudomonadati</taxon>
        <taxon>Bacteroidota</taxon>
        <taxon>Flavobacteriia</taxon>
        <taxon>Flavobacteriales</taxon>
        <taxon>Flavobacteriaceae</taxon>
        <taxon>Christiangramia</taxon>
    </lineage>
</organism>
<dbReference type="Pfam" id="PF06580">
    <property type="entry name" value="His_kinase"/>
    <property type="match status" value="1"/>
</dbReference>
<name>A0A1L7I8T2_9FLAO</name>
<evidence type="ECO:0000313" key="1">
    <source>
        <dbReference type="EMBL" id="APU69532.1"/>
    </source>
</evidence>
<dbReference type="InterPro" id="IPR050640">
    <property type="entry name" value="Bact_2-comp_sensor_kinase"/>
</dbReference>
<sequence length="271" mass="31363">MKSILRDKYLPVRVVILGSILVPLAITTYELIILGKDSVIFLGEYPSAVGIIVIIYYILLLVAALIWLIKQFQSLLNIRNENRKNELLHLQSQVNPHFFFNMLNNIYGLVDKDTAAVKKIILKLSELMRYSIYEGEKNVVTISEEVTYLKNYIELHTIRYHKEITVQFHTAIEKENIKIRPLLLIILLENAFKHGVENLREKAYVHIDLKVNQSSFIFVIENNFDAAESLGQSGIGLNNLKRRLQLAYPEKHMLRIDKADSVYKAQLELQL</sequence>
<dbReference type="RefSeq" id="WP_083645190.1">
    <property type="nucleotide sequence ID" value="NZ_AMRU01000015.1"/>
</dbReference>
<dbReference type="SUPFAM" id="SSF55874">
    <property type="entry name" value="ATPase domain of HSP90 chaperone/DNA topoisomerase II/histidine kinase"/>
    <property type="match status" value="1"/>
</dbReference>
<dbReference type="KEGG" id="gfl:GRFL_2808"/>
<dbReference type="PANTHER" id="PTHR34220">
    <property type="entry name" value="SENSOR HISTIDINE KINASE YPDA"/>
    <property type="match status" value="1"/>
</dbReference>